<sequence length="311" mass="36424">MGTKLIDLESYPVEIALNILLKDKTTRKNIIFATDIYNSYSIDAKASVTEKALKIISLQPRVEKSIDEKAKRTKTRAEVFTPSWIVNQMNNFYDEDWFGRKTVFNTENLNHSWTVNEKKVQFSNWQSWQDYVKLRKLEITCGEAPFVVNRYDTTTGEEIPIKNRIGFLDRKLRIVSENTETEEEWIEWSIKALQSSYGYEYQGDNLVIARINVLDSLCKYRDQRFGGKTNEKQICNWANIIAWNFWQMDGFTGCVPFGKIRDPKQLRLDLFGEDTGIDKDALPNQECKIRDWRSDKTITYNSMKEGIQNEI</sequence>
<accession>A0ABV0I7K4</accession>
<proteinExistence type="predicted"/>
<keyword evidence="2" id="KW-1185">Reference proteome</keyword>
<gene>
    <name evidence="1" type="ORF">AAVZ08_11130</name>
</gene>
<dbReference type="GO" id="GO:0004519">
    <property type="term" value="F:endonuclease activity"/>
    <property type="evidence" value="ECO:0007669"/>
    <property type="project" value="UniProtKB-KW"/>
</dbReference>
<evidence type="ECO:0000313" key="2">
    <source>
        <dbReference type="Proteomes" id="UP001456307"/>
    </source>
</evidence>
<organism evidence="1 2">
    <name type="scientific">Limosilactobacillus allomucosae</name>
    <dbReference type="NCBI Taxonomy" id="3142938"/>
    <lineage>
        <taxon>Bacteria</taxon>
        <taxon>Bacillati</taxon>
        <taxon>Bacillota</taxon>
        <taxon>Bacilli</taxon>
        <taxon>Lactobacillales</taxon>
        <taxon>Lactobacillaceae</taxon>
        <taxon>Limosilactobacillus</taxon>
    </lineage>
</organism>
<name>A0ABV0I7K4_9LACO</name>
<protein>
    <submittedName>
        <fullName evidence="1">Restriction endonuclease subunit M</fullName>
    </submittedName>
</protein>
<dbReference type="RefSeq" id="WP_347954038.1">
    <property type="nucleotide sequence ID" value="NZ_JBCNVR010000002.1"/>
</dbReference>
<keyword evidence="1" id="KW-0255">Endonuclease</keyword>
<dbReference type="Proteomes" id="UP001456307">
    <property type="component" value="Unassembled WGS sequence"/>
</dbReference>
<keyword evidence="1" id="KW-0378">Hydrolase</keyword>
<keyword evidence="1" id="KW-0540">Nuclease</keyword>
<comment type="caution">
    <text evidence="1">The sequence shown here is derived from an EMBL/GenBank/DDBJ whole genome shotgun (WGS) entry which is preliminary data.</text>
</comment>
<reference evidence="1 2" key="1">
    <citation type="submission" date="2024-04" db="EMBL/GenBank/DDBJ databases">
        <title>Limosilactobacillus allomucosae sp. nov., a novel species isolated from wild boar faecal samples as potential probiotics for domestic pigs.</title>
        <authorList>
            <person name="Chen B."/>
        </authorList>
    </citation>
    <scope>NUCLEOTIDE SEQUENCE [LARGE SCALE GENOMIC DNA]</scope>
    <source>
        <strain evidence="1 2">WILCCON 0055</strain>
    </source>
</reference>
<evidence type="ECO:0000313" key="1">
    <source>
        <dbReference type="EMBL" id="MEO5287114.1"/>
    </source>
</evidence>
<dbReference type="EMBL" id="JBCNVT010000002">
    <property type="protein sequence ID" value="MEO5287114.1"/>
    <property type="molecule type" value="Genomic_DNA"/>
</dbReference>